<protein>
    <submittedName>
        <fullName evidence="3">GRIP domain-containing protein</fullName>
    </submittedName>
</protein>
<dbReference type="WBParaSite" id="SPAL_0000530500.1">
    <property type="protein sequence ID" value="SPAL_0000530500.1"/>
    <property type="gene ID" value="SPAL_0000530500"/>
</dbReference>
<dbReference type="AlphaFoldDB" id="A0A0N5BH61"/>
<feature type="compositionally biased region" description="Polar residues" evidence="1">
    <location>
        <begin position="91"/>
        <end position="105"/>
    </location>
</feature>
<sequence length="525" mass="59308">MKNSKISPSAQSYLESLQQETRKLLAQKQGTNTLSKNNNQKNNQKKQPKNQSTTILSESIHTSDITSSIDSDILDESLKRTIKKKSKNKDSLTPTNSNEFSSNQNDTEKGNDDLSDSNRYSITSIPAEKYLKMIRYSIDTSLFMGTKNDVNSDEISPLSSTSNISNKIANKPSNHSNGKVPNINSKDVKKLRNNFKIGSLVSRNQRQETIMEANDIGKNDNTEDKTINKEKVILPMSVFRKQRMVFGETKSRNDNSRHFSRRNISFSSSISESINSKVERSSESSSISTVKHNYKLSKKDTTSTHTSLSSISSSKKVTTSTSSVTTIPTTDTSSVTSLSSTSSTEDSSDETLSSETLTTFSHSTSRTLTKKQEIIDDTNDSFDELSSIHSYMSEKLNNVDIKYNSEDSDRSSQQSFYSIPEDNSNNEGKNIYQKNGKTVKFQNRLKDTKLEINGYQNKLSLLEDKKNIKFNKDDVLKNILFPYITNLKKYMDKEKRLSDIIEKNLYNIYCKNSTERALENVFTQS</sequence>
<feature type="region of interest" description="Disordered" evidence="1">
    <location>
        <begin position="154"/>
        <end position="184"/>
    </location>
</feature>
<keyword evidence="2" id="KW-1185">Reference proteome</keyword>
<feature type="region of interest" description="Disordered" evidence="1">
    <location>
        <begin position="405"/>
        <end position="430"/>
    </location>
</feature>
<feature type="compositionally biased region" description="Low complexity" evidence="1">
    <location>
        <begin position="303"/>
        <end position="363"/>
    </location>
</feature>
<name>A0A0N5BH61_STREA</name>
<reference evidence="3" key="1">
    <citation type="submission" date="2017-02" db="UniProtKB">
        <authorList>
            <consortium name="WormBaseParasite"/>
        </authorList>
    </citation>
    <scope>IDENTIFICATION</scope>
</reference>
<feature type="region of interest" description="Disordered" evidence="1">
    <location>
        <begin position="84"/>
        <end position="119"/>
    </location>
</feature>
<evidence type="ECO:0000313" key="3">
    <source>
        <dbReference type="WBParaSite" id="SPAL_0000530500.1"/>
    </source>
</evidence>
<feature type="compositionally biased region" description="Polar residues" evidence="1">
    <location>
        <begin position="411"/>
        <end position="430"/>
    </location>
</feature>
<dbReference type="Proteomes" id="UP000046392">
    <property type="component" value="Unplaced"/>
</dbReference>
<proteinExistence type="predicted"/>
<feature type="region of interest" description="Disordered" evidence="1">
    <location>
        <begin position="27"/>
        <end position="59"/>
    </location>
</feature>
<evidence type="ECO:0000313" key="2">
    <source>
        <dbReference type="Proteomes" id="UP000046392"/>
    </source>
</evidence>
<organism evidence="2 3">
    <name type="scientific">Strongyloides papillosus</name>
    <name type="common">Intestinal threadworm</name>
    <dbReference type="NCBI Taxonomy" id="174720"/>
    <lineage>
        <taxon>Eukaryota</taxon>
        <taxon>Metazoa</taxon>
        <taxon>Ecdysozoa</taxon>
        <taxon>Nematoda</taxon>
        <taxon>Chromadorea</taxon>
        <taxon>Rhabditida</taxon>
        <taxon>Tylenchina</taxon>
        <taxon>Panagrolaimomorpha</taxon>
        <taxon>Strongyloidoidea</taxon>
        <taxon>Strongyloididae</taxon>
        <taxon>Strongyloides</taxon>
    </lineage>
</organism>
<accession>A0A0N5BH61</accession>
<feature type="region of interest" description="Disordered" evidence="1">
    <location>
        <begin position="270"/>
        <end position="363"/>
    </location>
</feature>
<evidence type="ECO:0000256" key="1">
    <source>
        <dbReference type="SAM" id="MobiDB-lite"/>
    </source>
</evidence>